<dbReference type="InterPro" id="IPR033932">
    <property type="entry name" value="YtcJ-like"/>
</dbReference>
<dbReference type="CDD" id="cd01300">
    <property type="entry name" value="YtcJ_like"/>
    <property type="match status" value="1"/>
</dbReference>
<proteinExistence type="predicted"/>
<evidence type="ECO:0000259" key="2">
    <source>
        <dbReference type="Pfam" id="PF07969"/>
    </source>
</evidence>
<dbReference type="InterPro" id="IPR013108">
    <property type="entry name" value="Amidohydro_3"/>
</dbReference>
<dbReference type="GO" id="GO:0016810">
    <property type="term" value="F:hydrolase activity, acting on carbon-nitrogen (but not peptide) bonds"/>
    <property type="evidence" value="ECO:0007669"/>
    <property type="project" value="InterPro"/>
</dbReference>
<evidence type="ECO:0000256" key="1">
    <source>
        <dbReference type="SAM" id="SignalP"/>
    </source>
</evidence>
<accession>A0A4R2PGB8</accession>
<dbReference type="OrthoDB" id="9811399at2"/>
<feature type="domain" description="Amidohydrolase 3" evidence="2">
    <location>
        <begin position="75"/>
        <end position="556"/>
    </location>
</feature>
<dbReference type="RefSeq" id="WP_132708344.1">
    <property type="nucleotide sequence ID" value="NZ_JACIGF010000005.1"/>
</dbReference>
<dbReference type="InterPro" id="IPR032466">
    <property type="entry name" value="Metal_Hydrolase"/>
</dbReference>
<organism evidence="3 4">
    <name type="scientific">Rhodothalassium salexigens DSM 2132</name>
    <dbReference type="NCBI Taxonomy" id="1188247"/>
    <lineage>
        <taxon>Bacteria</taxon>
        <taxon>Pseudomonadati</taxon>
        <taxon>Pseudomonadota</taxon>
        <taxon>Alphaproteobacteria</taxon>
        <taxon>Rhodothalassiales</taxon>
        <taxon>Rhodothalassiaceae</taxon>
        <taxon>Rhodothalassium</taxon>
    </lineage>
</organism>
<dbReference type="Gene3D" id="3.20.20.140">
    <property type="entry name" value="Metal-dependent hydrolases"/>
    <property type="match status" value="1"/>
</dbReference>
<reference evidence="3 4" key="1">
    <citation type="submission" date="2019-03" db="EMBL/GenBank/DDBJ databases">
        <title>Genomic Encyclopedia of Type Strains, Phase IV (KMG-IV): sequencing the most valuable type-strain genomes for metagenomic binning, comparative biology and taxonomic classification.</title>
        <authorList>
            <person name="Goeker M."/>
        </authorList>
    </citation>
    <scope>NUCLEOTIDE SEQUENCE [LARGE SCALE GENOMIC DNA]</scope>
    <source>
        <strain evidence="3 4">DSM 2132</strain>
    </source>
</reference>
<name>A0A4R2PGB8_RHOSA</name>
<keyword evidence="1" id="KW-0732">Signal</keyword>
<dbReference type="InParanoid" id="A0A4R2PGB8"/>
<gene>
    <name evidence="3" type="ORF">EV659_10528</name>
</gene>
<feature type="signal peptide" evidence="1">
    <location>
        <begin position="1"/>
        <end position="22"/>
    </location>
</feature>
<dbReference type="SUPFAM" id="SSF51556">
    <property type="entry name" value="Metallo-dependent hydrolases"/>
    <property type="match status" value="1"/>
</dbReference>
<dbReference type="Gene3D" id="3.10.310.70">
    <property type="match status" value="1"/>
</dbReference>
<dbReference type="Proteomes" id="UP000295399">
    <property type="component" value="Unassembled WGS sequence"/>
</dbReference>
<protein>
    <recommendedName>
        <fullName evidence="2">Amidohydrolase 3 domain-containing protein</fullName>
    </recommendedName>
</protein>
<keyword evidence="4" id="KW-1185">Reference proteome</keyword>
<dbReference type="SUPFAM" id="SSF51338">
    <property type="entry name" value="Composite domain of metallo-dependent hydrolases"/>
    <property type="match status" value="1"/>
</dbReference>
<dbReference type="EMBL" id="SLXO01000005">
    <property type="protein sequence ID" value="TCP34403.1"/>
    <property type="molecule type" value="Genomic_DNA"/>
</dbReference>
<evidence type="ECO:0000313" key="4">
    <source>
        <dbReference type="Proteomes" id="UP000295399"/>
    </source>
</evidence>
<evidence type="ECO:0000313" key="3">
    <source>
        <dbReference type="EMBL" id="TCP34403.1"/>
    </source>
</evidence>
<sequence>MGLSHRLAGAALALMAGTTATAAAQESADLIIRGGPIYTADDAQPRAEALAVRDGVLVHVGPAAGLAALTGPDTRVIDLDGAAAYPGFVDGHAHLLGIGQREMTLNLDDAASLAAMVDKVAEAVAAAEPGAVVYGRGWIETHWPEGRFPTAADLDPIAPDNPVYLVRADGHAAVVNSAALAAVGIDARTVAPEGGEILRDAAGRPTGMLIDTAMGLAGDLAPAMTGPDTEPGLVKAGEVYTARGWTGIHNMSVAYDRVARLERLSDAGRLRLRVYNSVDKQDADQLFDSGPRRSANGLVVTRAVKLYADGALGSRGARLLAPYSDRPDTRGLFLDRRDDVIDLFTRGLRAGIQMNTHAIGDAANRAVLDWYAEAFSAVPPEARAVAVPRWRIEHAQIVDPADIPRFAALGVIPAMQPSHAIGDLHFAADRLGLDRLAGAYAWARFVETGAPVVGGSDAPVEAGEPMVEFYAAVARRDLSGFQGEGWHPDLAVSRDVALKMFTLWPALGAFQEQRLGSLSVGKRADITVFDADIMTVAEDRLPHVEAVMTIVDGQVVWRR</sequence>
<dbReference type="PANTHER" id="PTHR22642">
    <property type="entry name" value="IMIDAZOLONEPROPIONASE"/>
    <property type="match status" value="1"/>
</dbReference>
<dbReference type="AlphaFoldDB" id="A0A4R2PGB8"/>
<dbReference type="Gene3D" id="2.30.40.10">
    <property type="entry name" value="Urease, subunit C, domain 1"/>
    <property type="match status" value="1"/>
</dbReference>
<dbReference type="Pfam" id="PF07969">
    <property type="entry name" value="Amidohydro_3"/>
    <property type="match status" value="1"/>
</dbReference>
<feature type="chain" id="PRO_5020684295" description="Amidohydrolase 3 domain-containing protein" evidence="1">
    <location>
        <begin position="23"/>
        <end position="559"/>
    </location>
</feature>
<comment type="caution">
    <text evidence="3">The sequence shown here is derived from an EMBL/GenBank/DDBJ whole genome shotgun (WGS) entry which is preliminary data.</text>
</comment>
<dbReference type="InterPro" id="IPR011059">
    <property type="entry name" value="Metal-dep_hydrolase_composite"/>
</dbReference>
<dbReference type="PANTHER" id="PTHR22642:SF2">
    <property type="entry name" value="PROTEIN LONG AFTER FAR-RED 3"/>
    <property type="match status" value="1"/>
</dbReference>